<dbReference type="PANTHER" id="PTHR11471">
    <property type="entry name" value="TUMOR NECROSIS FACTOR FAMILY MEMBER"/>
    <property type="match status" value="1"/>
</dbReference>
<dbReference type="GO" id="GO:0016020">
    <property type="term" value="C:membrane"/>
    <property type="evidence" value="ECO:0007669"/>
    <property type="project" value="UniProtKB-SubCell"/>
</dbReference>
<dbReference type="Pfam" id="PF00229">
    <property type="entry name" value="TNF"/>
    <property type="match status" value="1"/>
</dbReference>
<keyword evidence="5" id="KW-1133">Transmembrane helix</keyword>
<dbReference type="CDD" id="cd00184">
    <property type="entry name" value="TNF"/>
    <property type="match status" value="1"/>
</dbReference>
<dbReference type="Ensembl" id="ENSCMIT00000024829.1">
    <property type="protein sequence ID" value="ENSCMIP00000024422.1"/>
    <property type="gene ID" value="ENSCMIG00000010830.1"/>
</dbReference>
<dbReference type="GO" id="GO:0005615">
    <property type="term" value="C:extracellular space"/>
    <property type="evidence" value="ECO:0007669"/>
    <property type="project" value="UniProtKB-KW"/>
</dbReference>
<dbReference type="KEGG" id="cmk:103178144"/>
<evidence type="ECO:0000256" key="3">
    <source>
        <dbReference type="ARBA" id="ARBA00022514"/>
    </source>
</evidence>
<dbReference type="GO" id="GO:0005164">
    <property type="term" value="F:tumor necrosis factor receptor binding"/>
    <property type="evidence" value="ECO:0007669"/>
    <property type="project" value="InterPro"/>
</dbReference>
<dbReference type="SMART" id="SM00207">
    <property type="entry name" value="TNF"/>
    <property type="match status" value="1"/>
</dbReference>
<evidence type="ECO:0000313" key="7">
    <source>
        <dbReference type="EMBL" id="AFP04804.1"/>
    </source>
</evidence>
<evidence type="ECO:0000259" key="6">
    <source>
        <dbReference type="PROSITE" id="PS50049"/>
    </source>
</evidence>
<dbReference type="PANTHER" id="PTHR11471:SF5">
    <property type="entry name" value="CD40 LIGAND"/>
    <property type="match status" value="1"/>
</dbReference>
<dbReference type="GeneID" id="103178144"/>
<comment type="similarity">
    <text evidence="2">Belongs to the tumor necrosis factor family.</text>
</comment>
<dbReference type="AlphaFoldDB" id="V9L0T0"/>
<dbReference type="STRING" id="7868.ENSCMIP00000024422"/>
<dbReference type="EMBL" id="JW872286">
    <property type="protein sequence ID" value="AFP04804.1"/>
    <property type="molecule type" value="mRNA"/>
</dbReference>
<dbReference type="GO" id="GO:0006955">
    <property type="term" value="P:immune response"/>
    <property type="evidence" value="ECO:0007669"/>
    <property type="project" value="InterPro"/>
</dbReference>
<dbReference type="GO" id="GO:0005125">
    <property type="term" value="F:cytokine activity"/>
    <property type="evidence" value="ECO:0007669"/>
    <property type="project" value="UniProtKB-KW"/>
</dbReference>
<reference evidence="9" key="2">
    <citation type="journal article" date="2007" name="PLoS Biol.">
        <title>Survey sequencing and comparative analysis of the elephant shark (Callorhinchus milii) genome.</title>
        <authorList>
            <person name="Venkatesh B."/>
            <person name="Kirkness E.F."/>
            <person name="Loh Y.H."/>
            <person name="Halpern A.L."/>
            <person name="Lee A.P."/>
            <person name="Johnson J."/>
            <person name="Dandona N."/>
            <person name="Viswanathan L.D."/>
            <person name="Tay A."/>
            <person name="Venter J.C."/>
            <person name="Strausberg R.L."/>
            <person name="Brenner S."/>
        </authorList>
    </citation>
    <scope>NUCLEOTIDE SEQUENCE [LARGE SCALE GENOMIC DNA]</scope>
</reference>
<evidence type="ECO:0000313" key="9">
    <source>
        <dbReference type="Proteomes" id="UP000314986"/>
    </source>
</evidence>
<feature type="domain" description="THD" evidence="6">
    <location>
        <begin position="93"/>
        <end position="249"/>
    </location>
</feature>
<dbReference type="RefSeq" id="NP_001409367.1">
    <property type="nucleotide sequence ID" value="NM_001422438.1"/>
</dbReference>
<accession>V9L0T0</accession>
<dbReference type="GO" id="GO:0005174">
    <property type="term" value="F:CD40 receptor binding"/>
    <property type="evidence" value="ECO:0007669"/>
    <property type="project" value="TreeGrafter"/>
</dbReference>
<keyword evidence="9" id="KW-1185">Reference proteome</keyword>
<evidence type="ECO:0000313" key="8">
    <source>
        <dbReference type="Ensembl" id="ENSCMIP00000024422.1"/>
    </source>
</evidence>
<evidence type="ECO:0000256" key="2">
    <source>
        <dbReference type="ARBA" id="ARBA00008670"/>
    </source>
</evidence>
<dbReference type="PROSITE" id="PS50049">
    <property type="entry name" value="THD_2"/>
    <property type="match status" value="1"/>
</dbReference>
<name>V9L0T0_CALMI</name>
<gene>
    <name evidence="8" type="primary">cd40lg</name>
</gene>
<keyword evidence="5" id="KW-0812">Transmembrane</keyword>
<protein>
    <submittedName>
        <fullName evidence="7 8">CD40 ligand</fullName>
    </submittedName>
</protein>
<dbReference type="InterPro" id="IPR021184">
    <property type="entry name" value="TNF_CS"/>
</dbReference>
<organism evidence="7">
    <name type="scientific">Callorhinchus milii</name>
    <name type="common">Ghost shark</name>
    <dbReference type="NCBI Taxonomy" id="7868"/>
    <lineage>
        <taxon>Eukaryota</taxon>
        <taxon>Metazoa</taxon>
        <taxon>Chordata</taxon>
        <taxon>Craniata</taxon>
        <taxon>Vertebrata</taxon>
        <taxon>Chondrichthyes</taxon>
        <taxon>Holocephali</taxon>
        <taxon>Chimaeriformes</taxon>
        <taxon>Callorhinchidae</taxon>
        <taxon>Callorhinchus</taxon>
    </lineage>
</organism>
<evidence type="ECO:0000256" key="5">
    <source>
        <dbReference type="SAM" id="Phobius"/>
    </source>
</evidence>
<dbReference type="OMA" id="YCQVSFR"/>
<keyword evidence="3" id="KW-0202">Cytokine</keyword>
<proteinExistence type="evidence at transcript level"/>
<dbReference type="GeneTree" id="ENSGT01130000278318"/>
<reference evidence="8" key="4">
    <citation type="submission" date="2025-05" db="UniProtKB">
        <authorList>
            <consortium name="Ensembl"/>
        </authorList>
    </citation>
    <scope>IDENTIFICATION</scope>
</reference>
<feature type="transmembrane region" description="Helical" evidence="5">
    <location>
        <begin position="36"/>
        <end position="58"/>
    </location>
</feature>
<dbReference type="SUPFAM" id="SSF49842">
    <property type="entry name" value="TNF-like"/>
    <property type="match status" value="1"/>
</dbReference>
<reference evidence="7 9" key="3">
    <citation type="journal article" date="2014" name="Nature">
        <title>Elephant shark genome provides unique insights into gnathostome evolution.</title>
        <authorList>
            <consortium name="International Elephant Shark Genome Sequencing Consortium"/>
            <person name="Venkatesh B."/>
            <person name="Lee A.P."/>
            <person name="Ravi V."/>
            <person name="Maurya A.K."/>
            <person name="Lian M.M."/>
            <person name="Swann J.B."/>
            <person name="Ohta Y."/>
            <person name="Flajnik M.F."/>
            <person name="Sutoh Y."/>
            <person name="Kasahara M."/>
            <person name="Hoon S."/>
            <person name="Gangu V."/>
            <person name="Roy S.W."/>
            <person name="Irimia M."/>
            <person name="Korzh V."/>
            <person name="Kondrychyn I."/>
            <person name="Lim Z.W."/>
            <person name="Tay B.H."/>
            <person name="Tohari S."/>
            <person name="Kong K.W."/>
            <person name="Ho S."/>
            <person name="Lorente-Galdos B."/>
            <person name="Quilez J."/>
            <person name="Marques-Bonet T."/>
            <person name="Raney B.J."/>
            <person name="Ingham P.W."/>
            <person name="Tay A."/>
            <person name="Hillier L.W."/>
            <person name="Minx P."/>
            <person name="Boehm T."/>
            <person name="Wilson R.K."/>
            <person name="Brenner S."/>
            <person name="Warren W.C."/>
        </authorList>
    </citation>
    <scope>NUCLEOTIDE SEQUENCE</scope>
    <source>
        <tissue evidence="7">Spleen</tissue>
    </source>
</reference>
<dbReference type="PROSITE" id="PS00251">
    <property type="entry name" value="THD_1"/>
    <property type="match status" value="1"/>
</dbReference>
<sequence length="249" mass="27909">MLTVSGLVDKMSETCNKSTHQAKSCEHQPSLSVRVLIYFIAAMLLAHMIVSAFLYVFFSMKLNQKYPGQEGKTDMHKGDWPGLPTKGRNTVHHAAHLIAWPPTKKTAHENGPGNNFPCEKGSPIKQWSTGYPAFTRNMNYTSGKLVITKPGLYYVYCQVSFRLTSEKNSDGKTIVPFVQYIYMQRMADLSTLLMKASKTPLDTSKRSSFNSVNQGGVFQLKRGDQLFVSVTEPKVVSNDEATYFGIFEL</sequence>
<dbReference type="InterPro" id="IPR008983">
    <property type="entry name" value="Tumour_necrosis_fac-like_dom"/>
</dbReference>
<dbReference type="Gene3D" id="2.60.120.40">
    <property type="match status" value="1"/>
</dbReference>
<evidence type="ECO:0000256" key="1">
    <source>
        <dbReference type="ARBA" id="ARBA00004370"/>
    </source>
</evidence>
<reference evidence="9" key="1">
    <citation type="journal article" date="2006" name="Science">
        <title>Ancient noncoding elements conserved in the human genome.</title>
        <authorList>
            <person name="Venkatesh B."/>
            <person name="Kirkness E.F."/>
            <person name="Loh Y.H."/>
            <person name="Halpern A.L."/>
            <person name="Lee A.P."/>
            <person name="Johnson J."/>
            <person name="Dandona N."/>
            <person name="Viswanathan L.D."/>
            <person name="Tay A."/>
            <person name="Venter J.C."/>
            <person name="Strausberg R.L."/>
            <person name="Brenner S."/>
        </authorList>
    </citation>
    <scope>NUCLEOTIDE SEQUENCE [LARGE SCALE GENOMIC DNA]</scope>
</reference>
<dbReference type="OrthoDB" id="8667946at2759"/>
<comment type="subcellular location">
    <subcellularLocation>
        <location evidence="1">Membrane</location>
    </subcellularLocation>
</comment>
<dbReference type="Proteomes" id="UP000314986">
    <property type="component" value="Unassembled WGS sequence"/>
</dbReference>
<evidence type="ECO:0000256" key="4">
    <source>
        <dbReference type="ARBA" id="ARBA00023136"/>
    </source>
</evidence>
<keyword evidence="4 5" id="KW-0472">Membrane</keyword>
<dbReference type="InterPro" id="IPR006052">
    <property type="entry name" value="TNF_dom"/>
</dbReference>